<comment type="caution">
    <text evidence="1">The sequence shown here is derived from an EMBL/GenBank/DDBJ whole genome shotgun (WGS) entry which is preliminary data.</text>
</comment>
<organism evidence="1 2">
    <name type="scientific">Acetonema longum DSM 6540</name>
    <dbReference type="NCBI Taxonomy" id="1009370"/>
    <lineage>
        <taxon>Bacteria</taxon>
        <taxon>Bacillati</taxon>
        <taxon>Bacillota</taxon>
        <taxon>Negativicutes</taxon>
        <taxon>Acetonemataceae</taxon>
        <taxon>Acetonema</taxon>
    </lineage>
</organism>
<dbReference type="STRING" id="1009370.ALO_04678"/>
<feature type="non-terminal residue" evidence="1">
    <location>
        <position position="1"/>
    </location>
</feature>
<protein>
    <submittedName>
        <fullName evidence="1">Uncharacterized protein</fullName>
    </submittedName>
</protein>
<gene>
    <name evidence="1" type="ORF">ALO_04678</name>
</gene>
<name>F7NFV2_9FIRM</name>
<dbReference type="AlphaFoldDB" id="F7NFV2"/>
<keyword evidence="2" id="KW-1185">Reference proteome</keyword>
<proteinExistence type="predicted"/>
<evidence type="ECO:0000313" key="2">
    <source>
        <dbReference type="Proteomes" id="UP000003240"/>
    </source>
</evidence>
<sequence length="38" mass="4668">YYRIFDKVKVLPDETPANIKYYPYKSSTAPKMRRQMIR</sequence>
<evidence type="ECO:0000313" key="1">
    <source>
        <dbReference type="EMBL" id="EGO65060.1"/>
    </source>
</evidence>
<dbReference type="EMBL" id="AFGF01000037">
    <property type="protein sequence ID" value="EGO65060.1"/>
    <property type="molecule type" value="Genomic_DNA"/>
</dbReference>
<dbReference type="Proteomes" id="UP000003240">
    <property type="component" value="Unassembled WGS sequence"/>
</dbReference>
<accession>F7NFV2</accession>
<reference evidence="1 2" key="1">
    <citation type="journal article" date="2011" name="EMBO J.">
        <title>Structural diversity of bacterial flagellar motors.</title>
        <authorList>
            <person name="Chen S."/>
            <person name="Beeby M."/>
            <person name="Murphy G.E."/>
            <person name="Leadbetter J.R."/>
            <person name="Hendrixson D.R."/>
            <person name="Briegel A."/>
            <person name="Li Z."/>
            <person name="Shi J."/>
            <person name="Tocheva E.I."/>
            <person name="Muller A."/>
            <person name="Dobro M.J."/>
            <person name="Jensen G.J."/>
        </authorList>
    </citation>
    <scope>NUCLEOTIDE SEQUENCE [LARGE SCALE GENOMIC DNA]</scope>
    <source>
        <strain evidence="1 2">DSM 6540</strain>
    </source>
</reference>